<dbReference type="AlphaFoldDB" id="A0A1Q9C141"/>
<dbReference type="InterPro" id="IPR012340">
    <property type="entry name" value="NA-bd_OB-fold"/>
</dbReference>
<accession>A0A1Q9C141</accession>
<dbReference type="PROSITE" id="PS51857">
    <property type="entry name" value="CSD_2"/>
    <property type="match status" value="2"/>
</dbReference>
<dbReference type="Pfam" id="PF00313">
    <property type="entry name" value="CSD"/>
    <property type="match status" value="2"/>
</dbReference>
<dbReference type="OrthoDB" id="425629at2759"/>
<dbReference type="Gene3D" id="2.40.50.140">
    <property type="entry name" value="Nucleic acid-binding proteins"/>
    <property type="match status" value="2"/>
</dbReference>
<dbReference type="SUPFAM" id="SSF57414">
    <property type="entry name" value="Hairpin loop containing domain-like"/>
    <property type="match status" value="1"/>
</dbReference>
<keyword evidence="2" id="KW-1015">Disulfide bond</keyword>
<evidence type="ECO:0000256" key="1">
    <source>
        <dbReference type="ARBA" id="ARBA00022737"/>
    </source>
</evidence>
<dbReference type="GO" id="GO:0003676">
    <property type="term" value="F:nucleic acid binding"/>
    <property type="evidence" value="ECO:0007669"/>
    <property type="project" value="InterPro"/>
</dbReference>
<keyword evidence="3" id="KW-0472">Membrane</keyword>
<reference evidence="5 6" key="1">
    <citation type="submission" date="2016-02" db="EMBL/GenBank/DDBJ databases">
        <title>Genome analysis of coral dinoflagellate symbionts highlights evolutionary adaptations to a symbiotic lifestyle.</title>
        <authorList>
            <person name="Aranda M."/>
            <person name="Li Y."/>
            <person name="Liew Y.J."/>
            <person name="Baumgarten S."/>
            <person name="Simakov O."/>
            <person name="Wilson M."/>
            <person name="Piel J."/>
            <person name="Ashoor H."/>
            <person name="Bougouffa S."/>
            <person name="Bajic V.B."/>
            <person name="Ryu T."/>
            <person name="Ravasi T."/>
            <person name="Bayer T."/>
            <person name="Micklem G."/>
            <person name="Kim H."/>
            <person name="Bhak J."/>
            <person name="Lajeunesse T.C."/>
            <person name="Voolstra C.R."/>
        </authorList>
    </citation>
    <scope>NUCLEOTIDE SEQUENCE [LARGE SCALE GENOMIC DNA]</scope>
    <source>
        <strain evidence="5 6">CCMP2467</strain>
    </source>
</reference>
<feature type="domain" description="CSD" evidence="4">
    <location>
        <begin position="174"/>
        <end position="243"/>
    </location>
</feature>
<dbReference type="Proteomes" id="UP000186817">
    <property type="component" value="Unassembled WGS sequence"/>
</dbReference>
<evidence type="ECO:0000259" key="4">
    <source>
        <dbReference type="PROSITE" id="PS51857"/>
    </source>
</evidence>
<evidence type="ECO:0000256" key="2">
    <source>
        <dbReference type="ARBA" id="ARBA00023157"/>
    </source>
</evidence>
<protein>
    <submittedName>
        <fullName evidence="5">Cold shock-like protein CspE</fullName>
    </submittedName>
</protein>
<dbReference type="SUPFAM" id="SSF50249">
    <property type="entry name" value="Nucleic acid-binding proteins"/>
    <property type="match status" value="2"/>
</dbReference>
<keyword evidence="1" id="KW-0677">Repeat</keyword>
<dbReference type="GO" id="GO:0005576">
    <property type="term" value="C:extracellular region"/>
    <property type="evidence" value="ECO:0007669"/>
    <property type="project" value="InterPro"/>
</dbReference>
<organism evidence="5 6">
    <name type="scientific">Symbiodinium microadriaticum</name>
    <name type="common">Dinoflagellate</name>
    <name type="synonym">Zooxanthella microadriatica</name>
    <dbReference type="NCBI Taxonomy" id="2951"/>
    <lineage>
        <taxon>Eukaryota</taxon>
        <taxon>Sar</taxon>
        <taxon>Alveolata</taxon>
        <taxon>Dinophyceae</taxon>
        <taxon>Suessiales</taxon>
        <taxon>Symbiodiniaceae</taxon>
        <taxon>Symbiodinium</taxon>
    </lineage>
</organism>
<dbReference type="InterPro" id="IPR000177">
    <property type="entry name" value="Apple"/>
</dbReference>
<keyword evidence="6" id="KW-1185">Reference proteome</keyword>
<feature type="domain" description="CSD" evidence="4">
    <location>
        <begin position="263"/>
        <end position="328"/>
    </location>
</feature>
<keyword evidence="3" id="KW-0812">Transmembrane</keyword>
<evidence type="ECO:0000256" key="3">
    <source>
        <dbReference type="SAM" id="Phobius"/>
    </source>
</evidence>
<dbReference type="InterPro" id="IPR011129">
    <property type="entry name" value="CSD"/>
</dbReference>
<dbReference type="InterPro" id="IPR002059">
    <property type="entry name" value="CSP_DNA-bd"/>
</dbReference>
<feature type="transmembrane region" description="Helical" evidence="3">
    <location>
        <begin position="32"/>
        <end position="51"/>
    </location>
</feature>
<evidence type="ECO:0000313" key="5">
    <source>
        <dbReference type="EMBL" id="OLP76636.1"/>
    </source>
</evidence>
<gene>
    <name evidence="5" type="primary">cspE</name>
    <name evidence="5" type="ORF">AK812_SmicGene43403</name>
</gene>
<dbReference type="SMART" id="SM00223">
    <property type="entry name" value="APPLE"/>
    <property type="match status" value="1"/>
</dbReference>
<sequence length="367" mass="39675">MAAPGESEIFLSRELHAVTTDSASRSRASIRLAALGCIGALACSLAVLGHFRSSLPRAGLLLRGTGLMRGYEDDCFKLGMYYAGPARLPSLPRTVQPDAQACQAECMMQMGCQYFTFWPDGGCLLTGWGATLKAAPTRFAQTVTGPKECPLTRPTQPRHLLSSRSFWHPRAAMSETGVVKFFNSVDSYGFIRLGGRRWGAAKGSDVYVHRSAIADGRSLLKGDTVSFDVIEEDGRKTALRVTGGTGGLGLTLASNVDRSPRKALFGVVKKSFPKGYGFIKPDEGGSDLFFHQNALAEEGEMPAVGSRVCYDCIWDEKRGCRKASNVVPEVLEEAAHPPEDDLEISDADEWELVAEPCSTTLVHPSSM</sequence>
<proteinExistence type="predicted"/>
<name>A0A1Q9C141_SYMMI</name>
<dbReference type="PANTHER" id="PTHR46565:SF20">
    <property type="entry name" value="COLD SHOCK DOMAIN-CONTAINING PROTEIN 4"/>
    <property type="match status" value="1"/>
</dbReference>
<dbReference type="CDD" id="cd04458">
    <property type="entry name" value="CSP_CDS"/>
    <property type="match status" value="1"/>
</dbReference>
<evidence type="ECO:0000313" key="6">
    <source>
        <dbReference type="Proteomes" id="UP000186817"/>
    </source>
</evidence>
<comment type="caution">
    <text evidence="5">The sequence shown here is derived from an EMBL/GenBank/DDBJ whole genome shotgun (WGS) entry which is preliminary data.</text>
</comment>
<dbReference type="PANTHER" id="PTHR46565">
    <property type="entry name" value="COLD SHOCK DOMAIN PROTEIN 2"/>
    <property type="match status" value="1"/>
</dbReference>
<dbReference type="EMBL" id="LSRX01001965">
    <property type="protein sequence ID" value="OLP76636.1"/>
    <property type="molecule type" value="Genomic_DNA"/>
</dbReference>
<dbReference type="GO" id="GO:0006508">
    <property type="term" value="P:proteolysis"/>
    <property type="evidence" value="ECO:0007669"/>
    <property type="project" value="InterPro"/>
</dbReference>
<keyword evidence="3" id="KW-1133">Transmembrane helix</keyword>
<dbReference type="Gene3D" id="3.50.4.10">
    <property type="entry name" value="Hepatocyte Growth Factor"/>
    <property type="match status" value="1"/>
</dbReference>
<dbReference type="SMART" id="SM00357">
    <property type="entry name" value="CSP"/>
    <property type="match status" value="2"/>
</dbReference>
<dbReference type="CDD" id="cd00164">
    <property type="entry name" value="S1_like"/>
    <property type="match status" value="1"/>
</dbReference>